<dbReference type="SMART" id="SM00487">
    <property type="entry name" value="DEXDc"/>
    <property type="match status" value="1"/>
</dbReference>
<dbReference type="SMART" id="SM01142">
    <property type="entry name" value="DSHCT"/>
    <property type="match status" value="1"/>
</dbReference>
<evidence type="ECO:0000313" key="7">
    <source>
        <dbReference type="Proteomes" id="UP000427769"/>
    </source>
</evidence>
<dbReference type="OrthoDB" id="9807155at2"/>
<sequence>MAPGADKKLESVFSGIGVPRNRPFKPDRFQTDAVAAMAESDCLVTAPTGAGKTWIAVQTIRRTFESGGRAWYASPLKALTNAKLIEFAEIFGPENVGILTGDRKESPDAPIIVGTTEILRNQLYDAMHQGVSMNTDLVVIDEAHFLGDEERGVVWEETLIYLPARIPLLMLSATVGNAGAIADWLTTIRGRSCRVVAETHRPVPLYPLGLHPSGTLMPLTVTGEKGGKKLYRKVAALAGGKKTSAPTHGRGLPPFGDILRVLKAYDLLPAIFFLKSRSDCDAALKFCHGAVPLPVDRKAAIFDRIAELTENSPHLARHRQRIHMEQAGVASHHSGHLPGWKVVVENLMSEGLLTAVFATSTVAAGVNFPARTVVFFNSDRFNGTEFAPLDATQMQQMTGRAGRRGMDKIGFALAVPGRYMDLRLVARLLSSRPGKVHSRIRINFSMVLNLLLSHTPEQVEELLKRSFATWLLISKAADSPQKSRMAGVHEVLWEDFLRHLDFLKETGFVDTANRLTDDGIWASQLRVDQPLLVAECLRQGLLPAGDAAQMAGVFACFVNEKETDDRLEGRLVPNRLKKTVGRIHKKLTGFARHMKSRGFDVRDLYLRPAAMTHAWAAGYPWEHVAKDYSMPEGNLAMLMMRTADNLRHTANLTDVFPEAAATAREAIGLIMRSPVIEDETEGGDQMAED</sequence>
<feature type="domain" description="Helicase ATP-binding" evidence="5">
    <location>
        <begin position="33"/>
        <end position="193"/>
    </location>
</feature>
<evidence type="ECO:0000256" key="1">
    <source>
        <dbReference type="ARBA" id="ARBA00022741"/>
    </source>
</evidence>
<keyword evidence="7" id="KW-1185">Reference proteome</keyword>
<name>A0A5K7Z8Z5_9BACT</name>
<dbReference type="PROSITE" id="PS51192">
    <property type="entry name" value="HELICASE_ATP_BIND_1"/>
    <property type="match status" value="1"/>
</dbReference>
<dbReference type="InterPro" id="IPR014001">
    <property type="entry name" value="Helicase_ATP-bd"/>
</dbReference>
<dbReference type="Gene3D" id="1.10.3380.30">
    <property type="match status" value="1"/>
</dbReference>
<dbReference type="InterPro" id="IPR027417">
    <property type="entry name" value="P-loop_NTPase"/>
</dbReference>
<dbReference type="Pfam" id="PF08148">
    <property type="entry name" value="DSHCT"/>
    <property type="match status" value="1"/>
</dbReference>
<dbReference type="InterPro" id="IPR011545">
    <property type="entry name" value="DEAD/DEAH_box_helicase_dom"/>
</dbReference>
<dbReference type="GO" id="GO:0003676">
    <property type="term" value="F:nucleic acid binding"/>
    <property type="evidence" value="ECO:0007669"/>
    <property type="project" value="InterPro"/>
</dbReference>
<dbReference type="SUPFAM" id="SSF52540">
    <property type="entry name" value="P-loop containing nucleoside triphosphate hydrolases"/>
    <property type="match status" value="1"/>
</dbReference>
<keyword evidence="2" id="KW-0378">Hydrolase</keyword>
<dbReference type="Gene3D" id="3.40.50.300">
    <property type="entry name" value="P-loop containing nucleotide triphosphate hydrolases"/>
    <property type="match status" value="2"/>
</dbReference>
<evidence type="ECO:0000313" key="6">
    <source>
        <dbReference type="EMBL" id="BBO78316.1"/>
    </source>
</evidence>
<dbReference type="SMART" id="SM00490">
    <property type="entry name" value="HELICc"/>
    <property type="match status" value="1"/>
</dbReference>
<evidence type="ECO:0000256" key="3">
    <source>
        <dbReference type="ARBA" id="ARBA00022806"/>
    </source>
</evidence>
<dbReference type="GO" id="GO:0070478">
    <property type="term" value="P:nuclear-transcribed mRNA catabolic process, 3'-5' exonucleolytic nonsense-mediated decay"/>
    <property type="evidence" value="ECO:0007669"/>
    <property type="project" value="TreeGrafter"/>
</dbReference>
<dbReference type="GO" id="GO:0055087">
    <property type="term" value="C:Ski complex"/>
    <property type="evidence" value="ECO:0007669"/>
    <property type="project" value="TreeGrafter"/>
</dbReference>
<dbReference type="InterPro" id="IPR012961">
    <property type="entry name" value="Ski2/MTR4_C"/>
</dbReference>
<keyword evidence="3" id="KW-0347">Helicase</keyword>
<dbReference type="InterPro" id="IPR050699">
    <property type="entry name" value="RNA-DNA_Helicase"/>
</dbReference>
<dbReference type="KEGG" id="dwd:DSCW_57330"/>
<evidence type="ECO:0000256" key="2">
    <source>
        <dbReference type="ARBA" id="ARBA00022801"/>
    </source>
</evidence>
<dbReference type="GO" id="GO:0005524">
    <property type="term" value="F:ATP binding"/>
    <property type="evidence" value="ECO:0007669"/>
    <property type="project" value="UniProtKB-KW"/>
</dbReference>
<dbReference type="PANTHER" id="PTHR12131">
    <property type="entry name" value="ATP-DEPENDENT RNA AND DNA HELICASE"/>
    <property type="match status" value="1"/>
</dbReference>
<organism evidence="6 7">
    <name type="scientific">Desulfosarcina widdelii</name>
    <dbReference type="NCBI Taxonomy" id="947919"/>
    <lineage>
        <taxon>Bacteria</taxon>
        <taxon>Pseudomonadati</taxon>
        <taxon>Thermodesulfobacteriota</taxon>
        <taxon>Desulfobacteria</taxon>
        <taxon>Desulfobacterales</taxon>
        <taxon>Desulfosarcinaceae</taxon>
        <taxon>Desulfosarcina</taxon>
    </lineage>
</organism>
<dbReference type="PANTHER" id="PTHR12131:SF1">
    <property type="entry name" value="ATP-DEPENDENT RNA HELICASE SUPV3L1, MITOCHONDRIAL-RELATED"/>
    <property type="match status" value="1"/>
</dbReference>
<dbReference type="InterPro" id="IPR001650">
    <property type="entry name" value="Helicase_C-like"/>
</dbReference>
<evidence type="ECO:0000259" key="5">
    <source>
        <dbReference type="PROSITE" id="PS51192"/>
    </source>
</evidence>
<dbReference type="CDD" id="cd17921">
    <property type="entry name" value="DEXHc_Ski2"/>
    <property type="match status" value="1"/>
</dbReference>
<dbReference type="GO" id="GO:0016787">
    <property type="term" value="F:hydrolase activity"/>
    <property type="evidence" value="ECO:0007669"/>
    <property type="project" value="UniProtKB-KW"/>
</dbReference>
<dbReference type="EMBL" id="AP021875">
    <property type="protein sequence ID" value="BBO78316.1"/>
    <property type="molecule type" value="Genomic_DNA"/>
</dbReference>
<accession>A0A5K7Z8Z5</accession>
<proteinExistence type="predicted"/>
<dbReference type="Pfam" id="PF00270">
    <property type="entry name" value="DEAD"/>
    <property type="match status" value="1"/>
</dbReference>
<dbReference type="AlphaFoldDB" id="A0A5K7Z8Z5"/>
<protein>
    <recommendedName>
        <fullName evidence="5">Helicase ATP-binding domain-containing protein</fullName>
    </recommendedName>
</protein>
<dbReference type="Proteomes" id="UP000427769">
    <property type="component" value="Chromosome"/>
</dbReference>
<gene>
    <name evidence="6" type="ORF">DSCW_57330</name>
</gene>
<dbReference type="GO" id="GO:0004386">
    <property type="term" value="F:helicase activity"/>
    <property type="evidence" value="ECO:0007669"/>
    <property type="project" value="UniProtKB-KW"/>
</dbReference>
<keyword evidence="4" id="KW-0067">ATP-binding</keyword>
<reference evidence="6 7" key="1">
    <citation type="submission" date="2019-11" db="EMBL/GenBank/DDBJ databases">
        <title>Comparative genomics of hydrocarbon-degrading Desulfosarcina strains.</title>
        <authorList>
            <person name="Watanabe M."/>
            <person name="Kojima H."/>
            <person name="Fukui M."/>
        </authorList>
    </citation>
    <scope>NUCLEOTIDE SEQUENCE [LARGE SCALE GENOMIC DNA]</scope>
    <source>
        <strain evidence="6 7">PP31</strain>
    </source>
</reference>
<evidence type="ECO:0000256" key="4">
    <source>
        <dbReference type="ARBA" id="ARBA00022840"/>
    </source>
</evidence>
<keyword evidence="1" id="KW-0547">Nucleotide-binding</keyword>